<gene>
    <name evidence="5" type="ordered locus">BSUW23_20305</name>
</gene>
<reference evidence="5 6" key="2">
    <citation type="journal article" date="2011" name="Microbiology">
        <title>The genome sequence of Bacillus subtilis subsp. spizizenii W23: insights into speciation within the B. subtilis complex and into the history of B. subtilis genetics.</title>
        <authorList>
            <person name="Zeigler D.R."/>
        </authorList>
    </citation>
    <scope>NUCLEOTIDE SEQUENCE [LARGE SCALE GENOMIC DNA]</scope>
    <source>
        <strain evidence="6">ATCC 23059 / NRRL B-14472 / W23</strain>
    </source>
</reference>
<proteinExistence type="predicted"/>
<dbReference type="SUPFAM" id="SSF46785">
    <property type="entry name" value="Winged helix' DNA-binding domain"/>
    <property type="match status" value="1"/>
</dbReference>
<reference key="1">
    <citation type="submission" date="2010-08" db="EMBL/GenBank/DDBJ databases">
        <authorList>
            <person name="Zeigler D.R."/>
        </authorList>
    </citation>
    <scope>NUCLEOTIDE SEQUENCE</scope>
    <source>
        <strain>W23</strain>
    </source>
</reference>
<dbReference type="EMBL" id="CP002183">
    <property type="protein sequence ID" value="ADM40093.1"/>
    <property type="molecule type" value="Genomic_DNA"/>
</dbReference>
<dbReference type="KEGG" id="bss:BSUW23_20305"/>
<dbReference type="GO" id="GO:0003677">
    <property type="term" value="F:DNA binding"/>
    <property type="evidence" value="ECO:0007669"/>
    <property type="project" value="UniProtKB-KW"/>
</dbReference>
<evidence type="ECO:0000259" key="4">
    <source>
        <dbReference type="PROSITE" id="PS51118"/>
    </source>
</evidence>
<evidence type="ECO:0000256" key="2">
    <source>
        <dbReference type="ARBA" id="ARBA00023125"/>
    </source>
</evidence>
<keyword evidence="2" id="KW-0238">DNA-binding</keyword>
<dbReference type="Gene3D" id="1.10.10.10">
    <property type="entry name" value="Winged helix-like DNA-binding domain superfamily/Winged helix DNA-binding domain"/>
    <property type="match status" value="1"/>
</dbReference>
<dbReference type="InterPro" id="IPR002577">
    <property type="entry name" value="HTH_HxlR"/>
</dbReference>
<dbReference type="AlphaFoldDB" id="E0U020"/>
<evidence type="ECO:0000256" key="1">
    <source>
        <dbReference type="ARBA" id="ARBA00023015"/>
    </source>
</evidence>
<dbReference type="InterPro" id="IPR036390">
    <property type="entry name" value="WH_DNA-bd_sf"/>
</dbReference>
<accession>E0U020</accession>
<name>E0U020_BACSH</name>
<dbReference type="HOGENOM" id="CLU_2354025_0_0_9"/>
<keyword evidence="3" id="KW-0804">Transcription</keyword>
<evidence type="ECO:0000313" key="6">
    <source>
        <dbReference type="Proteomes" id="UP000002233"/>
    </source>
</evidence>
<dbReference type="Pfam" id="PF01638">
    <property type="entry name" value="HxlR"/>
    <property type="match status" value="1"/>
</dbReference>
<sequence length="96" mass="10940">MGNWLNGFGACSAEVKKACPVEMTLHIIGGKWKGIIIDILSQKPVRFNELKRFIPGITQRMLTLQLRELEADGVVKRKKCREHCPQKGGVFFDRTR</sequence>
<dbReference type="InterPro" id="IPR036388">
    <property type="entry name" value="WH-like_DNA-bd_sf"/>
</dbReference>
<keyword evidence="1" id="KW-0805">Transcription regulation</keyword>
<evidence type="ECO:0000256" key="3">
    <source>
        <dbReference type="ARBA" id="ARBA00023163"/>
    </source>
</evidence>
<dbReference type="PANTHER" id="PTHR33204:SF29">
    <property type="entry name" value="TRANSCRIPTIONAL REGULATOR"/>
    <property type="match status" value="1"/>
</dbReference>
<dbReference type="PROSITE" id="PS51118">
    <property type="entry name" value="HTH_HXLR"/>
    <property type="match status" value="1"/>
</dbReference>
<protein>
    <submittedName>
        <fullName evidence="5">HxlR-like helix-turn-helix domain-containing protein</fullName>
    </submittedName>
</protein>
<dbReference type="PANTHER" id="PTHR33204">
    <property type="entry name" value="TRANSCRIPTIONAL REGULATOR, MARR FAMILY"/>
    <property type="match status" value="1"/>
</dbReference>
<organism evidence="5 6">
    <name type="scientific">Bacillus spizizenii (strain ATCC 23059 / NRRL B-14472 / W23)</name>
    <name type="common">Bacillus subtilis subsp. spizizenii</name>
    <dbReference type="NCBI Taxonomy" id="655816"/>
    <lineage>
        <taxon>Bacteria</taxon>
        <taxon>Bacillati</taxon>
        <taxon>Bacillota</taxon>
        <taxon>Bacilli</taxon>
        <taxon>Bacillales</taxon>
        <taxon>Bacillaceae</taxon>
        <taxon>Bacillus</taxon>
    </lineage>
</organism>
<evidence type="ECO:0000313" key="5">
    <source>
        <dbReference type="EMBL" id="ADM40093.1"/>
    </source>
</evidence>
<feature type="domain" description="HTH hxlR-type" evidence="4">
    <location>
        <begin position="19"/>
        <end position="96"/>
    </location>
</feature>
<dbReference type="Proteomes" id="UP000002233">
    <property type="component" value="Chromosome"/>
</dbReference>